<dbReference type="GeneID" id="7050632"/>
<dbReference type="SMART" id="SM00271">
    <property type="entry name" value="DnaJ"/>
    <property type="match status" value="1"/>
</dbReference>
<dbReference type="InterPro" id="IPR036869">
    <property type="entry name" value="J_dom_sf"/>
</dbReference>
<sequence length="632" mass="71540">MEQTESIETTEYYKVQLLTKMQSSNEDIKESYRKLSRLFHPDRQSSENKPIAEKKFQQIQKAYECLSDPKKRTIYDHFGEEGLKVKWDVGVRCKSPKEFEEMIRQQLNEKQSVELENMVKSRSESTLVLNAMPLFKPPLKIDNPLRPGVPSYKGSFFSRFNMIHWLSFQAKHSFHVPIHSLDSLLSGVDETLETKEKNGTSLVFLSNVSVRPREKATPSFYSIIKHQLSPTVNLEAGTSLLRPYNVFAKATCVLDDKSVFVPHVQLLGLSRPPQASFHFVRQLTPLGSMSVRYKTGALALGPWENEGFLGDRSMFSLGWQQLRVPSSEQGPELAWNADVTAGLMMSGINLNYNFGLGEKEKRIACRIGTSLSTASGMQFSVDGSKQVAKHTTIGAGAIFGITTSSLTLNLRFVFLVIALILTLFSWSRLGQTISIPILWCDSMTKSSLFWGIAFPLSTVLGLEHFVLSPRRKRIAKRQRLQQLQEYKDVYESKKTAALEEQVLLKPLALKKIDQEVAKAGLVILKAEYRTVSKNSLLTQDVKLVLSALIEDSRLVIPSGSSKVRVNRMVRQLIKQTDLLGIYPLFSDDPKELEITYTFHEKMHKVILTDKQGATLPSRGMFHNIDIKGFWHD</sequence>
<evidence type="ECO:0000313" key="8">
    <source>
        <dbReference type="Proteomes" id="UP000001744"/>
    </source>
</evidence>
<feature type="transmembrane region" description="Helical" evidence="4">
    <location>
        <begin position="408"/>
        <end position="427"/>
    </location>
</feature>
<dbReference type="InterPro" id="IPR001623">
    <property type="entry name" value="DnaJ_domain"/>
</dbReference>
<dbReference type="RefSeq" id="XP_002175356.1">
    <property type="nucleotide sequence ID" value="XM_002175320.1"/>
</dbReference>
<comment type="subcellular location">
    <subcellularLocation>
        <location evidence="1">Membrane</location>
    </subcellularLocation>
</comment>
<evidence type="ECO:0000259" key="5">
    <source>
        <dbReference type="PROSITE" id="PS50076"/>
    </source>
</evidence>
<dbReference type="InterPro" id="IPR018253">
    <property type="entry name" value="DnaJ_domain_CS"/>
</dbReference>
<dbReference type="InterPro" id="IPR055225">
    <property type="entry name" value="DNAJC11-like_beta-barrel"/>
</dbReference>
<keyword evidence="3" id="KW-0143">Chaperone</keyword>
<dbReference type="EMBL" id="KE651167">
    <property type="protein sequence ID" value="EEB09063.1"/>
    <property type="molecule type" value="Genomic_DNA"/>
</dbReference>
<dbReference type="GO" id="GO:0016020">
    <property type="term" value="C:membrane"/>
    <property type="evidence" value="ECO:0007669"/>
    <property type="project" value="UniProtKB-SubCell"/>
</dbReference>
<organism evidence="6 8">
    <name type="scientific">Schizosaccharomyces japonicus (strain yFS275 / FY16936)</name>
    <name type="common">Fission yeast</name>
    <dbReference type="NCBI Taxonomy" id="402676"/>
    <lineage>
        <taxon>Eukaryota</taxon>
        <taxon>Fungi</taxon>
        <taxon>Dikarya</taxon>
        <taxon>Ascomycota</taxon>
        <taxon>Taphrinomycotina</taxon>
        <taxon>Schizosaccharomycetes</taxon>
        <taxon>Schizosaccharomycetales</taxon>
        <taxon>Schizosaccharomycetaceae</taxon>
        <taxon>Schizosaccharomyces</taxon>
    </lineage>
</organism>
<evidence type="ECO:0000313" key="6">
    <source>
        <dbReference type="EMBL" id="EEB09063.1"/>
    </source>
</evidence>
<dbReference type="STRING" id="402676.B6K6A9"/>
<keyword evidence="2 4" id="KW-0472">Membrane</keyword>
<dbReference type="OMA" id="QLDKHTM"/>
<name>B6K6A9_SCHJY</name>
<dbReference type="Pfam" id="PF11875">
    <property type="entry name" value="DnaJ-like_C11_C"/>
    <property type="match status" value="1"/>
</dbReference>
<evidence type="ECO:0000256" key="1">
    <source>
        <dbReference type="ARBA" id="ARBA00004370"/>
    </source>
</evidence>
<dbReference type="CDD" id="cd06257">
    <property type="entry name" value="DnaJ"/>
    <property type="match status" value="1"/>
</dbReference>
<dbReference type="OrthoDB" id="666364at2759"/>
<dbReference type="PANTHER" id="PTHR44157:SF1">
    <property type="entry name" value="DNAJ HOMOLOG SUBFAMILY C MEMBER 11"/>
    <property type="match status" value="1"/>
</dbReference>
<evidence type="ECO:0000256" key="4">
    <source>
        <dbReference type="SAM" id="Phobius"/>
    </source>
</evidence>
<dbReference type="JaponicusDB" id="SJAG_04237">
    <property type="gene designation" value="mib1"/>
</dbReference>
<feature type="domain" description="J" evidence="5">
    <location>
        <begin position="11"/>
        <end position="79"/>
    </location>
</feature>
<evidence type="ECO:0000313" key="7">
    <source>
        <dbReference type="JaponicusDB" id="SJAG_04237"/>
    </source>
</evidence>
<dbReference type="Pfam" id="PF00226">
    <property type="entry name" value="DnaJ"/>
    <property type="match status" value="1"/>
</dbReference>
<dbReference type="InterPro" id="IPR052243">
    <property type="entry name" value="Mito_inner_membrane_organizer"/>
</dbReference>
<dbReference type="VEuPathDB" id="FungiDB:SJAG_04237"/>
<dbReference type="Pfam" id="PF22774">
    <property type="entry name" value="DNAJC11_beta-barrel"/>
    <property type="match status" value="1"/>
</dbReference>
<dbReference type="GO" id="GO:0005739">
    <property type="term" value="C:mitochondrion"/>
    <property type="evidence" value="ECO:0007669"/>
    <property type="project" value="GOC"/>
</dbReference>
<keyword evidence="8" id="KW-1185">Reference proteome</keyword>
<dbReference type="eggNOG" id="KOG0718">
    <property type="taxonomic scope" value="Eukaryota"/>
</dbReference>
<evidence type="ECO:0000256" key="3">
    <source>
        <dbReference type="ARBA" id="ARBA00023186"/>
    </source>
</evidence>
<keyword evidence="4" id="KW-0812">Transmembrane</keyword>
<gene>
    <name evidence="7" type="primary">mib1</name>
    <name evidence="6" type="ORF">SJAG_04237</name>
</gene>
<dbReference type="GO" id="GO:0042407">
    <property type="term" value="P:cristae formation"/>
    <property type="evidence" value="ECO:0000318"/>
    <property type="project" value="GO_Central"/>
</dbReference>
<dbReference type="InterPro" id="IPR024586">
    <property type="entry name" value="DnaJ-like_C11_C"/>
</dbReference>
<reference evidence="6 8" key="1">
    <citation type="journal article" date="2011" name="Science">
        <title>Comparative functional genomics of the fission yeasts.</title>
        <authorList>
            <person name="Rhind N."/>
            <person name="Chen Z."/>
            <person name="Yassour M."/>
            <person name="Thompson D.A."/>
            <person name="Haas B.J."/>
            <person name="Habib N."/>
            <person name="Wapinski I."/>
            <person name="Roy S."/>
            <person name="Lin M.F."/>
            <person name="Heiman D.I."/>
            <person name="Young S.K."/>
            <person name="Furuya K."/>
            <person name="Guo Y."/>
            <person name="Pidoux A."/>
            <person name="Chen H.M."/>
            <person name="Robbertse B."/>
            <person name="Goldberg J.M."/>
            <person name="Aoki K."/>
            <person name="Bayne E.H."/>
            <person name="Berlin A.M."/>
            <person name="Desjardins C.A."/>
            <person name="Dobbs E."/>
            <person name="Dukaj L."/>
            <person name="Fan L."/>
            <person name="FitzGerald M.G."/>
            <person name="French C."/>
            <person name="Gujja S."/>
            <person name="Hansen K."/>
            <person name="Keifenheim D."/>
            <person name="Levin J.Z."/>
            <person name="Mosher R.A."/>
            <person name="Mueller C.A."/>
            <person name="Pfiffner J."/>
            <person name="Priest M."/>
            <person name="Russ C."/>
            <person name="Smialowska A."/>
            <person name="Swoboda P."/>
            <person name="Sykes S.M."/>
            <person name="Vaughn M."/>
            <person name="Vengrova S."/>
            <person name="Yoder R."/>
            <person name="Zeng Q."/>
            <person name="Allshire R."/>
            <person name="Baulcombe D."/>
            <person name="Birren B.W."/>
            <person name="Brown W."/>
            <person name="Ekwall K."/>
            <person name="Kellis M."/>
            <person name="Leatherwood J."/>
            <person name="Levin H."/>
            <person name="Margalit H."/>
            <person name="Martienssen R."/>
            <person name="Nieduszynski C.A."/>
            <person name="Spatafora J.W."/>
            <person name="Friedman N."/>
            <person name="Dalgaard J.Z."/>
            <person name="Baumann P."/>
            <person name="Niki H."/>
            <person name="Regev A."/>
            <person name="Nusbaum C."/>
        </authorList>
    </citation>
    <scope>NUCLEOTIDE SEQUENCE [LARGE SCALE GENOMIC DNA]</scope>
    <source>
        <strain evidence="8">yFS275 / FY16936</strain>
    </source>
</reference>
<keyword evidence="4" id="KW-1133">Transmembrane helix</keyword>
<accession>B6K6A9</accession>
<dbReference type="SUPFAM" id="SSF46565">
    <property type="entry name" value="Chaperone J-domain"/>
    <property type="match status" value="1"/>
</dbReference>
<evidence type="ECO:0000256" key="2">
    <source>
        <dbReference type="ARBA" id="ARBA00023136"/>
    </source>
</evidence>
<dbReference type="Gene3D" id="1.10.287.110">
    <property type="entry name" value="DnaJ domain"/>
    <property type="match status" value="1"/>
</dbReference>
<protein>
    <submittedName>
        <fullName evidence="6">DNAJC11 family DNAJ domain-containing protein</fullName>
    </submittedName>
</protein>
<feature type="transmembrane region" description="Helical" evidence="4">
    <location>
        <begin position="447"/>
        <end position="467"/>
    </location>
</feature>
<dbReference type="Proteomes" id="UP000001744">
    <property type="component" value="Unassembled WGS sequence"/>
</dbReference>
<dbReference type="PANTHER" id="PTHR44157">
    <property type="entry name" value="DNAJ HOMOLOG SUBFAMILY C MEMBER 11"/>
    <property type="match status" value="1"/>
</dbReference>
<dbReference type="PRINTS" id="PR00625">
    <property type="entry name" value="JDOMAIN"/>
</dbReference>
<dbReference type="AlphaFoldDB" id="B6K6A9"/>
<dbReference type="PROSITE" id="PS00636">
    <property type="entry name" value="DNAJ_1"/>
    <property type="match status" value="1"/>
</dbReference>
<proteinExistence type="predicted"/>
<dbReference type="PROSITE" id="PS50076">
    <property type="entry name" value="DNAJ_2"/>
    <property type="match status" value="1"/>
</dbReference>
<dbReference type="HOGENOM" id="CLU_019611_0_1_1"/>